<dbReference type="Gene3D" id="1.10.10.10">
    <property type="entry name" value="Winged helix-like DNA-binding domain superfamily/Winged helix DNA-binding domain"/>
    <property type="match status" value="1"/>
</dbReference>
<dbReference type="Pfam" id="PF08281">
    <property type="entry name" value="Sigma70_r4_2"/>
    <property type="match status" value="1"/>
</dbReference>
<keyword evidence="2 6" id="KW-0805">Transcription regulation</keyword>
<dbReference type="Proteomes" id="UP001549366">
    <property type="component" value="Unassembled WGS sequence"/>
</dbReference>
<evidence type="ECO:0000256" key="6">
    <source>
        <dbReference type="RuleBase" id="RU000716"/>
    </source>
</evidence>
<dbReference type="Pfam" id="PF04542">
    <property type="entry name" value="Sigma70_r2"/>
    <property type="match status" value="1"/>
</dbReference>
<evidence type="ECO:0000259" key="7">
    <source>
        <dbReference type="Pfam" id="PF04542"/>
    </source>
</evidence>
<dbReference type="SUPFAM" id="SSF88659">
    <property type="entry name" value="Sigma3 and sigma4 domains of RNA polymerase sigma factors"/>
    <property type="match status" value="1"/>
</dbReference>
<dbReference type="Gene3D" id="1.10.1740.10">
    <property type="match status" value="1"/>
</dbReference>
<evidence type="ECO:0000256" key="5">
    <source>
        <dbReference type="ARBA" id="ARBA00023163"/>
    </source>
</evidence>
<dbReference type="InterPro" id="IPR013249">
    <property type="entry name" value="RNA_pol_sigma70_r4_t2"/>
</dbReference>
<evidence type="ECO:0000313" key="10">
    <source>
        <dbReference type="Proteomes" id="UP001549366"/>
    </source>
</evidence>
<reference evidence="9 10" key="1">
    <citation type="submission" date="2024-06" db="EMBL/GenBank/DDBJ databases">
        <title>Genomic Encyclopedia of Type Strains, Phase V (KMG-V): Genome sequencing to study the core and pangenomes of soil and plant-associated prokaryotes.</title>
        <authorList>
            <person name="Whitman W."/>
        </authorList>
    </citation>
    <scope>NUCLEOTIDE SEQUENCE [LARGE SCALE GENOMIC DNA]</scope>
    <source>
        <strain evidence="9 10">NE40</strain>
    </source>
</reference>
<dbReference type="InterPro" id="IPR013324">
    <property type="entry name" value="RNA_pol_sigma_r3/r4-like"/>
</dbReference>
<dbReference type="PROSITE" id="PS01063">
    <property type="entry name" value="SIGMA70_ECF"/>
    <property type="match status" value="1"/>
</dbReference>
<gene>
    <name evidence="9" type="ORF">V5J35_001279</name>
</gene>
<comment type="caution">
    <text evidence="9">The sequence shown here is derived from an EMBL/GenBank/DDBJ whole genome shotgun (WGS) entry which is preliminary data.</text>
</comment>
<dbReference type="InterPro" id="IPR007627">
    <property type="entry name" value="RNA_pol_sigma70_r2"/>
</dbReference>
<evidence type="ECO:0000256" key="2">
    <source>
        <dbReference type="ARBA" id="ARBA00023015"/>
    </source>
</evidence>
<feature type="domain" description="RNA polymerase sigma-70 region 2" evidence="7">
    <location>
        <begin position="45"/>
        <end position="112"/>
    </location>
</feature>
<keyword evidence="10" id="KW-1185">Reference proteome</keyword>
<proteinExistence type="inferred from homology"/>
<dbReference type="NCBIfam" id="TIGR02937">
    <property type="entry name" value="sigma70-ECF"/>
    <property type="match status" value="1"/>
</dbReference>
<name>A0ABV2SE99_9GAMM</name>
<dbReference type="InterPro" id="IPR014284">
    <property type="entry name" value="RNA_pol_sigma-70_dom"/>
</dbReference>
<dbReference type="InterPro" id="IPR036388">
    <property type="entry name" value="WH-like_DNA-bd_sf"/>
</dbReference>
<dbReference type="InterPro" id="IPR000838">
    <property type="entry name" value="RNA_pol_sigma70_ECF_CS"/>
</dbReference>
<dbReference type="SUPFAM" id="SSF88946">
    <property type="entry name" value="Sigma2 domain of RNA polymerase sigma factors"/>
    <property type="match status" value="1"/>
</dbReference>
<protein>
    <recommendedName>
        <fullName evidence="6">RNA polymerase sigma factor</fullName>
    </recommendedName>
</protein>
<dbReference type="InterPro" id="IPR013325">
    <property type="entry name" value="RNA_pol_sigma_r2"/>
</dbReference>
<evidence type="ECO:0000256" key="4">
    <source>
        <dbReference type="ARBA" id="ARBA00023125"/>
    </source>
</evidence>
<keyword evidence="5 6" id="KW-0804">Transcription</keyword>
<evidence type="ECO:0000256" key="3">
    <source>
        <dbReference type="ARBA" id="ARBA00023082"/>
    </source>
</evidence>
<dbReference type="EMBL" id="JBEWTB010000002">
    <property type="protein sequence ID" value="MET4756087.1"/>
    <property type="molecule type" value="Genomic_DNA"/>
</dbReference>
<keyword evidence="3 6" id="KW-0731">Sigma factor</keyword>
<dbReference type="RefSeq" id="WP_354010449.1">
    <property type="nucleotide sequence ID" value="NZ_JBEWTA010000001.1"/>
</dbReference>
<comment type="similarity">
    <text evidence="1 6">Belongs to the sigma-70 factor family. ECF subfamily.</text>
</comment>
<evidence type="ECO:0000313" key="9">
    <source>
        <dbReference type="EMBL" id="MET4756087.1"/>
    </source>
</evidence>
<sequence>MADSTMFTAIAYKNNMESDSTTPEALRQNLVDLAKYRDRQLFVHLYDYFAPRLKNHLIRKGAHGEIAEELVQETMLSVWRHCASYNPDKATASTWIFRIARNLWIDRMRKEKPGFTVQMDVYPEMGFEPSHASADSEKLIQAINSLSHQQSQLVYKVYFEGKSHREIADDMDIPLGSVKSGLRLAFVKLRKQIGQADQPTGGES</sequence>
<keyword evidence="4 6" id="KW-0238">DNA-binding</keyword>
<dbReference type="CDD" id="cd06171">
    <property type="entry name" value="Sigma70_r4"/>
    <property type="match status" value="1"/>
</dbReference>
<evidence type="ECO:0000256" key="1">
    <source>
        <dbReference type="ARBA" id="ARBA00010641"/>
    </source>
</evidence>
<dbReference type="InterPro" id="IPR039425">
    <property type="entry name" value="RNA_pol_sigma-70-like"/>
</dbReference>
<feature type="domain" description="RNA polymerase sigma factor 70 region 4 type 2" evidence="8">
    <location>
        <begin position="137"/>
        <end position="189"/>
    </location>
</feature>
<dbReference type="PANTHER" id="PTHR43133:SF62">
    <property type="entry name" value="RNA POLYMERASE SIGMA FACTOR SIGZ"/>
    <property type="match status" value="1"/>
</dbReference>
<accession>A0ABV2SE99</accession>
<evidence type="ECO:0000259" key="8">
    <source>
        <dbReference type="Pfam" id="PF08281"/>
    </source>
</evidence>
<organism evidence="9 10">
    <name type="scientific">Endozoicomonas lisbonensis</name>
    <dbReference type="NCBI Taxonomy" id="3120522"/>
    <lineage>
        <taxon>Bacteria</taxon>
        <taxon>Pseudomonadati</taxon>
        <taxon>Pseudomonadota</taxon>
        <taxon>Gammaproteobacteria</taxon>
        <taxon>Oceanospirillales</taxon>
        <taxon>Endozoicomonadaceae</taxon>
        <taxon>Endozoicomonas</taxon>
    </lineage>
</organism>
<dbReference type="PANTHER" id="PTHR43133">
    <property type="entry name" value="RNA POLYMERASE ECF-TYPE SIGMA FACTO"/>
    <property type="match status" value="1"/>
</dbReference>